<evidence type="ECO:0000313" key="2">
    <source>
        <dbReference type="Proteomes" id="UP000629098"/>
    </source>
</evidence>
<protein>
    <submittedName>
        <fullName evidence="1">Uncharacterized protein</fullName>
    </submittedName>
</protein>
<dbReference type="AlphaFoldDB" id="A0A8J6XJN9"/>
<keyword evidence="2" id="KW-1185">Reference proteome</keyword>
<dbReference type="RefSeq" id="WP_190830671.1">
    <property type="nucleotide sequence ID" value="NZ_CAWPPI010000064.1"/>
</dbReference>
<dbReference type="EMBL" id="JACXAE010000064">
    <property type="protein sequence ID" value="MBD2774087.1"/>
    <property type="molecule type" value="Genomic_DNA"/>
</dbReference>
<sequence>MNPLFNEIADSEATNLLGGRSIKSSDFLSVNAEAFAKSFANTEFFETGYPQTYTNTFTKLDDVTSYSESTSLASIFYSDEPI</sequence>
<evidence type="ECO:0000313" key="1">
    <source>
        <dbReference type="EMBL" id="MBD2774087.1"/>
    </source>
</evidence>
<gene>
    <name evidence="1" type="ORF">ICL16_18905</name>
</gene>
<name>A0A8J6XJN9_9CYAN</name>
<proteinExistence type="predicted"/>
<organism evidence="1 2">
    <name type="scientific">Iningainema tapete BLCC-T55</name>
    <dbReference type="NCBI Taxonomy" id="2748662"/>
    <lineage>
        <taxon>Bacteria</taxon>
        <taxon>Bacillati</taxon>
        <taxon>Cyanobacteriota</taxon>
        <taxon>Cyanophyceae</taxon>
        <taxon>Nostocales</taxon>
        <taxon>Scytonemataceae</taxon>
        <taxon>Iningainema tapete</taxon>
    </lineage>
</organism>
<comment type="caution">
    <text evidence="1">The sequence shown here is derived from an EMBL/GenBank/DDBJ whole genome shotgun (WGS) entry which is preliminary data.</text>
</comment>
<accession>A0A8J6XJN9</accession>
<reference evidence="1" key="1">
    <citation type="submission" date="2020-09" db="EMBL/GenBank/DDBJ databases">
        <title>Iningainema tapete sp. nov. (Scytonemataceae, Cyanobacteria) from greenhouses in central Florida (USA) produces two types of nodularin with biosynthetic potential for microcystin-LR and anabaenopeptins.</title>
        <authorList>
            <person name="Berthold D.E."/>
            <person name="Lefler F.W."/>
            <person name="Huang I.-S."/>
            <person name="Abdulla H."/>
            <person name="Zimba P.V."/>
            <person name="Laughinghouse H.D. IV."/>
        </authorList>
    </citation>
    <scope>NUCLEOTIDE SEQUENCE</scope>
    <source>
        <strain evidence="1">BLCCT55</strain>
    </source>
</reference>
<dbReference type="Proteomes" id="UP000629098">
    <property type="component" value="Unassembled WGS sequence"/>
</dbReference>